<name>A0A852U195_9ACTN</name>
<evidence type="ECO:0000313" key="3">
    <source>
        <dbReference type="Proteomes" id="UP000589036"/>
    </source>
</evidence>
<protein>
    <recommendedName>
        <fullName evidence="4">SHOCT domain-containing protein</fullName>
    </recommendedName>
</protein>
<dbReference type="RefSeq" id="WP_246334451.1">
    <property type="nucleotide sequence ID" value="NZ_BAAAYY010000031.1"/>
</dbReference>
<sequence>MDTALSTALDTAPNITPTAGAAGLTALAAHPGPPWGGGPPPFLPAVGAAMFLVIALLIGLGVFLLSRRGGGRRPPWASAPEPPEAGARRVLADRFAAGDIGVDEFMERAGALNWVPGEDSGAKR</sequence>
<gene>
    <name evidence="2" type="ORF">HDA32_004467</name>
</gene>
<feature type="transmembrane region" description="Helical" evidence="1">
    <location>
        <begin position="42"/>
        <end position="65"/>
    </location>
</feature>
<keyword evidence="1" id="KW-1133">Transmembrane helix</keyword>
<organism evidence="2 3">
    <name type="scientific">Spinactinospora alkalitolerans</name>
    <dbReference type="NCBI Taxonomy" id="687207"/>
    <lineage>
        <taxon>Bacteria</taxon>
        <taxon>Bacillati</taxon>
        <taxon>Actinomycetota</taxon>
        <taxon>Actinomycetes</taxon>
        <taxon>Streptosporangiales</taxon>
        <taxon>Nocardiopsidaceae</taxon>
        <taxon>Spinactinospora</taxon>
    </lineage>
</organism>
<keyword evidence="3" id="KW-1185">Reference proteome</keyword>
<dbReference type="EMBL" id="JACCCC010000001">
    <property type="protein sequence ID" value="NYE49347.1"/>
    <property type="molecule type" value="Genomic_DNA"/>
</dbReference>
<evidence type="ECO:0008006" key="4">
    <source>
        <dbReference type="Google" id="ProtNLM"/>
    </source>
</evidence>
<comment type="caution">
    <text evidence="2">The sequence shown here is derived from an EMBL/GenBank/DDBJ whole genome shotgun (WGS) entry which is preliminary data.</text>
</comment>
<keyword evidence="1" id="KW-0472">Membrane</keyword>
<evidence type="ECO:0000313" key="2">
    <source>
        <dbReference type="EMBL" id="NYE49347.1"/>
    </source>
</evidence>
<dbReference type="AlphaFoldDB" id="A0A852U195"/>
<evidence type="ECO:0000256" key="1">
    <source>
        <dbReference type="SAM" id="Phobius"/>
    </source>
</evidence>
<dbReference type="Proteomes" id="UP000589036">
    <property type="component" value="Unassembled WGS sequence"/>
</dbReference>
<proteinExistence type="predicted"/>
<keyword evidence="1" id="KW-0812">Transmembrane</keyword>
<reference evidence="2 3" key="1">
    <citation type="submission" date="2020-07" db="EMBL/GenBank/DDBJ databases">
        <title>Sequencing the genomes of 1000 actinobacteria strains.</title>
        <authorList>
            <person name="Klenk H.-P."/>
        </authorList>
    </citation>
    <scope>NUCLEOTIDE SEQUENCE [LARGE SCALE GENOMIC DNA]</scope>
    <source>
        <strain evidence="2 3">CXB654</strain>
    </source>
</reference>
<accession>A0A852U195</accession>